<protein>
    <submittedName>
        <fullName evidence="4">Uncharacterized domain 1-containing protein</fullName>
    </submittedName>
</protein>
<comment type="similarity">
    <text evidence="1">Belongs to the thioesterase PaaI family.</text>
</comment>
<dbReference type="NCBIfam" id="TIGR00369">
    <property type="entry name" value="unchar_dom_1"/>
    <property type="match status" value="1"/>
</dbReference>
<organism evidence="4 5">
    <name type="scientific">Celeribacter halophilus</name>
    <dbReference type="NCBI Taxonomy" id="576117"/>
    <lineage>
        <taxon>Bacteria</taxon>
        <taxon>Pseudomonadati</taxon>
        <taxon>Pseudomonadota</taxon>
        <taxon>Alphaproteobacteria</taxon>
        <taxon>Rhodobacterales</taxon>
        <taxon>Roseobacteraceae</taxon>
        <taxon>Celeribacter</taxon>
    </lineage>
</organism>
<dbReference type="RefSeq" id="WP_066603317.1">
    <property type="nucleotide sequence ID" value="NZ_FORY01000001.1"/>
</dbReference>
<dbReference type="Gene3D" id="3.10.129.10">
    <property type="entry name" value="Hotdog Thioesterase"/>
    <property type="match status" value="1"/>
</dbReference>
<reference evidence="4 5" key="1">
    <citation type="submission" date="2016-10" db="EMBL/GenBank/DDBJ databases">
        <authorList>
            <person name="de Groot N.N."/>
        </authorList>
    </citation>
    <scope>NUCLEOTIDE SEQUENCE [LARGE SCALE GENOMIC DNA]</scope>
    <source>
        <strain evidence="4 5">CGMCC 1.8891</strain>
    </source>
</reference>
<evidence type="ECO:0000313" key="4">
    <source>
        <dbReference type="EMBL" id="SFJ02319.1"/>
    </source>
</evidence>
<dbReference type="CDD" id="cd03443">
    <property type="entry name" value="PaaI_thioesterase"/>
    <property type="match status" value="1"/>
</dbReference>
<dbReference type="GeneID" id="98663687"/>
<dbReference type="PANTHER" id="PTHR21660">
    <property type="entry name" value="THIOESTERASE SUPERFAMILY MEMBER-RELATED"/>
    <property type="match status" value="1"/>
</dbReference>
<dbReference type="EMBL" id="FORY01000001">
    <property type="protein sequence ID" value="SFJ02319.1"/>
    <property type="molecule type" value="Genomic_DNA"/>
</dbReference>
<evidence type="ECO:0000313" key="5">
    <source>
        <dbReference type="Proteomes" id="UP000183299"/>
    </source>
</evidence>
<dbReference type="AlphaFoldDB" id="A0A1I3MZB1"/>
<gene>
    <name evidence="4" type="ORF">SAMN04488138_101214</name>
</gene>
<evidence type="ECO:0000259" key="3">
    <source>
        <dbReference type="Pfam" id="PF03061"/>
    </source>
</evidence>
<dbReference type="Proteomes" id="UP000183299">
    <property type="component" value="Unassembled WGS sequence"/>
</dbReference>
<dbReference type="STRING" id="576117.SAMN04488138_101214"/>
<dbReference type="InterPro" id="IPR039298">
    <property type="entry name" value="ACOT13"/>
</dbReference>
<accession>A0A1I3MZB1</accession>
<name>A0A1I3MZB1_9RHOB</name>
<feature type="domain" description="Thioesterase" evidence="3">
    <location>
        <begin position="46"/>
        <end position="120"/>
    </location>
</feature>
<sequence>MKTSLLEGPSAALAHLGIEMTGWDHGVARFEATVAPFHLNRSEIPHGGIYATMLDTTMGYAGAYTGDPDQRRMTLTLSLNISYLSRPKGTRLIAVGRRIGGGAKTFFTDGRLTDETGELIATAQGTFRVRS</sequence>
<dbReference type="InterPro" id="IPR006683">
    <property type="entry name" value="Thioestr_dom"/>
</dbReference>
<dbReference type="PANTHER" id="PTHR21660:SF1">
    <property type="entry name" value="ACYL-COENZYME A THIOESTERASE 13"/>
    <property type="match status" value="1"/>
</dbReference>
<dbReference type="Pfam" id="PF03061">
    <property type="entry name" value="4HBT"/>
    <property type="match status" value="1"/>
</dbReference>
<proteinExistence type="inferred from homology"/>
<dbReference type="OrthoDB" id="3477511at2"/>
<dbReference type="InterPro" id="IPR029069">
    <property type="entry name" value="HotDog_dom_sf"/>
</dbReference>
<evidence type="ECO:0000256" key="1">
    <source>
        <dbReference type="ARBA" id="ARBA00008324"/>
    </source>
</evidence>
<dbReference type="GO" id="GO:0047617">
    <property type="term" value="F:fatty acyl-CoA hydrolase activity"/>
    <property type="evidence" value="ECO:0007669"/>
    <property type="project" value="InterPro"/>
</dbReference>
<dbReference type="SUPFAM" id="SSF54637">
    <property type="entry name" value="Thioesterase/thiol ester dehydrase-isomerase"/>
    <property type="match status" value="1"/>
</dbReference>
<keyword evidence="5" id="KW-1185">Reference proteome</keyword>
<keyword evidence="2" id="KW-0378">Hydrolase</keyword>
<evidence type="ECO:0000256" key="2">
    <source>
        <dbReference type="ARBA" id="ARBA00022801"/>
    </source>
</evidence>
<dbReference type="InterPro" id="IPR003736">
    <property type="entry name" value="PAAI_dom"/>
</dbReference>